<evidence type="ECO:0000256" key="2">
    <source>
        <dbReference type="ARBA" id="ARBA00022692"/>
    </source>
</evidence>
<keyword evidence="2 5" id="KW-0812">Transmembrane</keyword>
<accession>W9V5N7</accession>
<evidence type="ECO:0000256" key="1">
    <source>
        <dbReference type="ARBA" id="ARBA00004141"/>
    </source>
</evidence>
<feature type="transmembrane region" description="Helical" evidence="5">
    <location>
        <begin position="6"/>
        <end position="21"/>
    </location>
</feature>
<feature type="transmembrane region" description="Helical" evidence="5">
    <location>
        <begin position="100"/>
        <end position="123"/>
    </location>
</feature>
<dbReference type="PANTHER" id="PTHR36926:SF1">
    <property type="entry name" value="COLICIN V PRODUCTION PROTEIN"/>
    <property type="match status" value="1"/>
</dbReference>
<dbReference type="Pfam" id="PF02674">
    <property type="entry name" value="Colicin_V"/>
    <property type="match status" value="1"/>
</dbReference>
<sequence>MNWVDYLIISIIVVSALVGVARGLIREVLALGVWILALLVAWLFHRDVADLLIPYLSQPALRMLVAFAVLVVVILFLGAILGAILVALVDRAGLNGVDRFLGLGFGAARGVLIVAMAVFLAALTPLPSDPVWAESSLLGDFQDMADWLLERVPEDVKARLKAL</sequence>
<evidence type="ECO:0000313" key="6">
    <source>
        <dbReference type="EMBL" id="EXJ14684.1"/>
    </source>
</evidence>
<protein>
    <submittedName>
        <fullName evidence="6">Colicin V production protein</fullName>
    </submittedName>
</protein>
<evidence type="ECO:0000256" key="5">
    <source>
        <dbReference type="SAM" id="Phobius"/>
    </source>
</evidence>
<reference evidence="6 7" key="1">
    <citation type="submission" date="2012-11" db="EMBL/GenBank/DDBJ databases">
        <title>Genome assembly of Thiorhodococcus sp. AK35.</title>
        <authorList>
            <person name="Nupur N."/>
            <person name="Khatri I."/>
            <person name="Subramanian S."/>
            <person name="Pinnaka A."/>
        </authorList>
    </citation>
    <scope>NUCLEOTIDE SEQUENCE [LARGE SCALE GENOMIC DNA]</scope>
    <source>
        <strain evidence="6 7">AK35</strain>
    </source>
</reference>
<feature type="transmembrane region" description="Helical" evidence="5">
    <location>
        <begin position="28"/>
        <end position="44"/>
    </location>
</feature>
<evidence type="ECO:0000256" key="4">
    <source>
        <dbReference type="ARBA" id="ARBA00023136"/>
    </source>
</evidence>
<dbReference type="GO" id="GO:0016020">
    <property type="term" value="C:membrane"/>
    <property type="evidence" value="ECO:0007669"/>
    <property type="project" value="UniProtKB-SubCell"/>
</dbReference>
<dbReference type="STRING" id="1249627.D779_2213"/>
<evidence type="ECO:0000313" key="7">
    <source>
        <dbReference type="Proteomes" id="UP000019460"/>
    </source>
</evidence>
<keyword evidence="4 5" id="KW-0472">Membrane</keyword>
<dbReference type="OrthoDB" id="9810601at2"/>
<dbReference type="InterPro" id="IPR003825">
    <property type="entry name" value="Colicin-V_CvpA"/>
</dbReference>
<dbReference type="Proteomes" id="UP000019460">
    <property type="component" value="Unassembled WGS sequence"/>
</dbReference>
<keyword evidence="3 5" id="KW-1133">Transmembrane helix</keyword>
<comment type="caution">
    <text evidence="6">The sequence shown here is derived from an EMBL/GenBank/DDBJ whole genome shotgun (WGS) entry which is preliminary data.</text>
</comment>
<feature type="transmembrane region" description="Helical" evidence="5">
    <location>
        <begin position="64"/>
        <end position="88"/>
    </location>
</feature>
<dbReference type="PANTHER" id="PTHR36926">
    <property type="entry name" value="COLICIN V PRODUCTION PROTEIN"/>
    <property type="match status" value="1"/>
</dbReference>
<gene>
    <name evidence="6" type="ORF">D779_2213</name>
</gene>
<keyword evidence="7" id="KW-1185">Reference proteome</keyword>
<dbReference type="InterPro" id="IPR052719">
    <property type="entry name" value="CvpA-like"/>
</dbReference>
<dbReference type="EMBL" id="AONC01000037">
    <property type="protein sequence ID" value="EXJ14684.1"/>
    <property type="molecule type" value="Genomic_DNA"/>
</dbReference>
<name>W9V5N7_9GAMM</name>
<dbReference type="eggNOG" id="COG1286">
    <property type="taxonomic scope" value="Bacteria"/>
</dbReference>
<evidence type="ECO:0000256" key="3">
    <source>
        <dbReference type="ARBA" id="ARBA00022989"/>
    </source>
</evidence>
<organism evidence="6 7">
    <name type="scientific">Imhoffiella purpurea</name>
    <dbReference type="NCBI Taxonomy" id="1249627"/>
    <lineage>
        <taxon>Bacteria</taxon>
        <taxon>Pseudomonadati</taxon>
        <taxon>Pseudomonadota</taxon>
        <taxon>Gammaproteobacteria</taxon>
        <taxon>Chromatiales</taxon>
        <taxon>Chromatiaceae</taxon>
        <taxon>Imhoffiella</taxon>
    </lineage>
</organism>
<dbReference type="AlphaFoldDB" id="W9V5N7"/>
<proteinExistence type="predicted"/>
<comment type="subcellular location">
    <subcellularLocation>
        <location evidence="1">Membrane</location>
        <topology evidence="1">Multi-pass membrane protein</topology>
    </subcellularLocation>
</comment>
<dbReference type="RefSeq" id="WP_043754452.1">
    <property type="nucleotide sequence ID" value="NZ_AONC01000037.1"/>
</dbReference>
<dbReference type="GO" id="GO:0009403">
    <property type="term" value="P:toxin biosynthetic process"/>
    <property type="evidence" value="ECO:0007669"/>
    <property type="project" value="InterPro"/>
</dbReference>